<organism evidence="3 4">
    <name type="scientific">Pseudomonas avellanae</name>
    <dbReference type="NCBI Taxonomy" id="46257"/>
    <lineage>
        <taxon>Bacteria</taxon>
        <taxon>Pseudomonadati</taxon>
        <taxon>Pseudomonadota</taxon>
        <taxon>Gammaproteobacteria</taxon>
        <taxon>Pseudomonadales</taxon>
        <taxon>Pseudomonadaceae</taxon>
        <taxon>Pseudomonas</taxon>
    </lineage>
</organism>
<keyword evidence="1" id="KW-0805">Transcription regulation</keyword>
<reference evidence="4" key="1">
    <citation type="journal article" date="2016" name="Sci. Rep.">
        <title>Genome analysis of the kiwifruit canker pathogen Pseudomonas syringae pv. actinidiae biovar 5.</title>
        <authorList>
            <person name="Fujikawa T."/>
            <person name="Sawada H."/>
        </authorList>
    </citation>
    <scope>NUCLEOTIDE SEQUENCE [LARGE SCALE GENOMIC DNA]</scope>
    <source>
        <strain evidence="4">MAFF 212061</strain>
    </source>
</reference>
<dbReference type="EMBL" id="NKQU01000665">
    <property type="protein sequence ID" value="OZI82856.1"/>
    <property type="molecule type" value="Genomic_DNA"/>
</dbReference>
<name>A0A261W9F1_9PSED</name>
<sequence>MRFAVAEKHKLVPGEVDPDHFTALLRLTGIRSEAIVAALRGHLIEGRKQIELCREFSITPSLLSRKVADFNKVSNLAEDVSTFYR</sequence>
<accession>A0A261W9F1</accession>
<dbReference type="InterPro" id="IPR053721">
    <property type="entry name" value="Fimbrial_Adhesin_Reg"/>
</dbReference>
<evidence type="ECO:0000256" key="2">
    <source>
        <dbReference type="ARBA" id="ARBA00023163"/>
    </source>
</evidence>
<evidence type="ECO:0000256" key="1">
    <source>
        <dbReference type="ARBA" id="ARBA00023015"/>
    </source>
</evidence>
<dbReference type="AlphaFoldDB" id="A0A261W9F1"/>
<dbReference type="GO" id="GO:0006355">
    <property type="term" value="P:regulation of DNA-templated transcription"/>
    <property type="evidence" value="ECO:0007669"/>
    <property type="project" value="InterPro"/>
</dbReference>
<evidence type="ECO:0000313" key="3">
    <source>
        <dbReference type="EMBL" id="OZI82856.1"/>
    </source>
</evidence>
<dbReference type="Pfam" id="PF03333">
    <property type="entry name" value="PapB"/>
    <property type="match status" value="1"/>
</dbReference>
<dbReference type="InterPro" id="IPR004356">
    <property type="entry name" value="Adhesin_operon_reg_prot"/>
</dbReference>
<gene>
    <name evidence="3" type="ORF">CFN58_35395</name>
</gene>
<comment type="caution">
    <text evidence="3">The sequence shown here is derived from an EMBL/GenBank/DDBJ whole genome shotgun (WGS) entry which is preliminary data.</text>
</comment>
<dbReference type="Gene3D" id="1.10.10.2690">
    <property type="match status" value="1"/>
</dbReference>
<protein>
    <submittedName>
        <fullName evidence="3">Transcriptional regulator</fullName>
    </submittedName>
</protein>
<evidence type="ECO:0000313" key="4">
    <source>
        <dbReference type="Proteomes" id="UP000217163"/>
    </source>
</evidence>
<keyword evidence="2" id="KW-0804">Transcription</keyword>
<dbReference type="Proteomes" id="UP000217163">
    <property type="component" value="Unassembled WGS sequence"/>
</dbReference>
<proteinExistence type="predicted"/>